<evidence type="ECO:0000259" key="2">
    <source>
        <dbReference type="PROSITE" id="PS51840"/>
    </source>
</evidence>
<reference evidence="3 4" key="1">
    <citation type="submission" date="2013-09" db="EMBL/GenBank/DDBJ databases">
        <title>Corchorus capsularis genome sequencing.</title>
        <authorList>
            <person name="Alam M."/>
            <person name="Haque M.S."/>
            <person name="Islam M.S."/>
            <person name="Emdad E.M."/>
            <person name="Islam M.M."/>
            <person name="Ahmed B."/>
            <person name="Halim A."/>
            <person name="Hossen Q.M.M."/>
            <person name="Hossain M.Z."/>
            <person name="Ahmed R."/>
            <person name="Khan M.M."/>
            <person name="Islam R."/>
            <person name="Rashid M.M."/>
            <person name="Khan S.A."/>
            <person name="Rahman M.S."/>
            <person name="Alam M."/>
        </authorList>
    </citation>
    <scope>NUCLEOTIDE SEQUENCE [LARGE SCALE GENOMIC DNA]</scope>
    <source>
        <strain evidence="4">cv. CVL-1</strain>
        <tissue evidence="3">Whole seedling</tissue>
    </source>
</reference>
<sequence length="1108" mass="122717">MNSRVEPEKNNLGGDSNNGQLLRDIEEISKALYLDKPSSKALISTSNVRSKSAGKTHFSESKSKQNSRNLYDDEDKRSSSLWNWKKPLKALTNIKRHRFNICFFLHVHSIEGLPAYLNDFSLCVHWKRKDEVLSTRAARVVDGIADFEETLMHKCCVHGSRSGPHNSAKYEVKLFLISASVVGTLGYDIGKHWIDLSRLLPLTLEDLEGEKGSGKWTTSFKLSGKAKGATLNVSFSFLVNRDNLVESSGDVNASNFINLTEKLSSSRGHNGGLHASNENGTLQHAETGSNVNYRPYLSPLSVDSKFSTELLPHLGLELSKSISFLYQKLNEGNFHSSSGLDRLSKLVEPVKPNSESVKGIDEFENVEFCVIEQGVEMSRKDLSKLERSVSQSIDGSAIEIIDVDEILKGCDTESDEAAEDVLKVPSSNSCLEGVLVDDCRQEKNNEFSEPLTMQELEAAFHDMLITESPILESSSALGEFIEHGKFMESDYTASKVAKQSLSLDAVAETVASDFLKMLEMEHDPFSLDSNSALESPRERLLREFENEALASENFILNFGSRREEAEIGSISPGCGNISEDFALSSLILPSEEQKMENLSLKNRRKVKMLENLETEALMHEWGLDEKAFQSSPHIQTDGFGSPIELSPERVELPPLEDGFGHFILTKDGGVLRSMNPSHFRNCKNVGHLVMQVSRAVVLPARLGTDILEILQNLASLGIQNLSSQVNTLMHLEDITGKTLQQVSLGAAMERWVELQQDVPSEQDSFDPRKEVEGFQFCWNYDNLSSGLIGSDMTQGCVSAESLAPSAMNRIEALAIEGLKIQCGMSDEDAPSSVSPLSVSNMSFITGKDSNLGKFLSLEGAAGSESLDSRDDVDNVNRLMGFSITLGEWLRLDAGIIGDGDHNNEHMIQTLAAHQAKYNDLVSLGKASCRKHGLLGNNFTLALMVLLRDPIRNYEPVGTSMIALIHVERASVPPEQEIYCTVPEGDQEENPDSKEEGEEKEESTRYFRITDVHLAGLNTEPEKLHLWGTKTQQQSGFRWLLASGIAKSNMNTLSKSKAIVRFCPPSMKKTQAENVLWSLTSNVHEEETWCKELTDLGPHSRNPNVIFPN</sequence>
<dbReference type="Gramene" id="OMO66975">
    <property type="protein sequence ID" value="OMO66975"/>
    <property type="gene ID" value="CCACVL1_20874"/>
</dbReference>
<evidence type="ECO:0000313" key="3">
    <source>
        <dbReference type="EMBL" id="OMO66975.1"/>
    </source>
</evidence>
<dbReference type="OMA" id="IIEGDQN"/>
<name>A0A1R3H9G7_COCAP</name>
<dbReference type="Pfam" id="PF10358">
    <property type="entry name" value="NT-C2"/>
    <property type="match status" value="1"/>
</dbReference>
<gene>
    <name evidence="3" type="ORF">CCACVL1_20874</name>
</gene>
<feature type="compositionally biased region" description="Acidic residues" evidence="1">
    <location>
        <begin position="984"/>
        <end position="1000"/>
    </location>
</feature>
<dbReference type="Pfam" id="PF21745">
    <property type="entry name" value="PMI1_PMIR1-2_C"/>
    <property type="match status" value="1"/>
</dbReference>
<organism evidence="3 4">
    <name type="scientific">Corchorus capsularis</name>
    <name type="common">Jute</name>
    <dbReference type="NCBI Taxonomy" id="210143"/>
    <lineage>
        <taxon>Eukaryota</taxon>
        <taxon>Viridiplantae</taxon>
        <taxon>Streptophyta</taxon>
        <taxon>Embryophyta</taxon>
        <taxon>Tracheophyta</taxon>
        <taxon>Spermatophyta</taxon>
        <taxon>Magnoliopsida</taxon>
        <taxon>eudicotyledons</taxon>
        <taxon>Gunneridae</taxon>
        <taxon>Pentapetalae</taxon>
        <taxon>rosids</taxon>
        <taxon>malvids</taxon>
        <taxon>Malvales</taxon>
        <taxon>Malvaceae</taxon>
        <taxon>Grewioideae</taxon>
        <taxon>Apeibeae</taxon>
        <taxon>Corchorus</taxon>
    </lineage>
</organism>
<dbReference type="EMBL" id="AWWV01012464">
    <property type="protein sequence ID" value="OMO66975.1"/>
    <property type="molecule type" value="Genomic_DNA"/>
</dbReference>
<dbReference type="PANTHER" id="PTHR33414:SF10">
    <property type="entry name" value="PROTEIN PLASTID MOVEMENT IMPAIRED 1-RELATED 2"/>
    <property type="match status" value="1"/>
</dbReference>
<proteinExistence type="predicted"/>
<accession>A0A1R3H9G7</accession>
<dbReference type="InterPro" id="IPR039614">
    <property type="entry name" value="PMI1-like"/>
</dbReference>
<protein>
    <recommendedName>
        <fullName evidence="2">C2 NT-type domain-containing protein</fullName>
    </recommendedName>
</protein>
<dbReference type="Proteomes" id="UP000188268">
    <property type="component" value="Unassembled WGS sequence"/>
</dbReference>
<dbReference type="InterPro" id="IPR048972">
    <property type="entry name" value="PMI1_PMIR1-2_C"/>
</dbReference>
<feature type="region of interest" description="Disordered" evidence="1">
    <location>
        <begin position="981"/>
        <end position="1002"/>
    </location>
</feature>
<dbReference type="OrthoDB" id="2019483at2759"/>
<dbReference type="InterPro" id="IPR019448">
    <property type="entry name" value="NT-C2"/>
</dbReference>
<feature type="region of interest" description="Disordered" evidence="1">
    <location>
        <begin position="53"/>
        <end position="72"/>
    </location>
</feature>
<evidence type="ECO:0000313" key="4">
    <source>
        <dbReference type="Proteomes" id="UP000188268"/>
    </source>
</evidence>
<keyword evidence="4" id="KW-1185">Reference proteome</keyword>
<feature type="domain" description="C2 NT-type" evidence="2">
    <location>
        <begin position="91"/>
        <end position="239"/>
    </location>
</feature>
<comment type="caution">
    <text evidence="3">The sequence shown here is derived from an EMBL/GenBank/DDBJ whole genome shotgun (WGS) entry which is preliminary data.</text>
</comment>
<dbReference type="PROSITE" id="PS51840">
    <property type="entry name" value="C2_NT"/>
    <property type="match status" value="1"/>
</dbReference>
<evidence type="ECO:0000256" key="1">
    <source>
        <dbReference type="SAM" id="MobiDB-lite"/>
    </source>
</evidence>
<dbReference type="AlphaFoldDB" id="A0A1R3H9G7"/>
<dbReference type="PANTHER" id="PTHR33414">
    <property type="entry name" value="PROTEIN PLASTID MOVEMENT IMPAIRED 1-RELATED 1"/>
    <property type="match status" value="1"/>
</dbReference>
<dbReference type="STRING" id="210143.A0A1R3H9G7"/>